<organism evidence="2 3">
    <name type="scientific">Micropruina glycogenica</name>
    <dbReference type="NCBI Taxonomy" id="75385"/>
    <lineage>
        <taxon>Bacteria</taxon>
        <taxon>Bacillati</taxon>
        <taxon>Actinomycetota</taxon>
        <taxon>Actinomycetes</taxon>
        <taxon>Propionibacteriales</taxon>
        <taxon>Nocardioidaceae</taxon>
        <taxon>Micropruina</taxon>
    </lineage>
</organism>
<keyword evidence="3" id="KW-1185">Reference proteome</keyword>
<evidence type="ECO:0000313" key="3">
    <source>
        <dbReference type="Proteomes" id="UP000238164"/>
    </source>
</evidence>
<dbReference type="KEGG" id="mgg:MPLG2_0420"/>
<name>A0A2N9JDG6_9ACTN</name>
<keyword evidence="1" id="KW-0472">Membrane</keyword>
<dbReference type="InterPro" id="IPR045466">
    <property type="entry name" value="DUF6498"/>
</dbReference>
<keyword evidence="1" id="KW-0812">Transmembrane</keyword>
<keyword evidence="1" id="KW-1133">Transmembrane helix</keyword>
<dbReference type="Pfam" id="PF20108">
    <property type="entry name" value="DUF6498"/>
    <property type="match status" value="1"/>
</dbReference>
<proteinExistence type="predicted"/>
<protein>
    <submittedName>
        <fullName evidence="2">Uncharacterized protein</fullName>
    </submittedName>
</protein>
<dbReference type="AlphaFoldDB" id="A0A2N9JDG6"/>
<dbReference type="EMBL" id="LT985188">
    <property type="protein sequence ID" value="SPD85456.1"/>
    <property type="molecule type" value="Genomic_DNA"/>
</dbReference>
<sequence>MALVNELARVLGINLLASFAARLPARVGTSIQLMLVVAGSLLPLWPLYRGWVQLQDLLAYAALWMTLSVISTLIRLNTMTRRSPKTPFFALHYSIMIGAFSLVSGAWAVILLFEAGPSGGWFSLIPTACALLLANAWSLADGWFVRGGNRAAKLWQVLLPGYLRFVPVLGATISGAVLILGDAPQSYRLIAAAVLMLIIAGIDITLAVASVRLRPGP</sequence>
<feature type="transmembrane region" description="Helical" evidence="1">
    <location>
        <begin position="57"/>
        <end position="76"/>
    </location>
</feature>
<feature type="transmembrane region" description="Helical" evidence="1">
    <location>
        <begin position="161"/>
        <end position="181"/>
    </location>
</feature>
<reference evidence="2 3" key="1">
    <citation type="submission" date="2018-02" db="EMBL/GenBank/DDBJ databases">
        <authorList>
            <person name="Cohen D.B."/>
            <person name="Kent A.D."/>
        </authorList>
    </citation>
    <scope>NUCLEOTIDE SEQUENCE [LARGE SCALE GENOMIC DNA]</scope>
    <source>
        <strain evidence="2">1</strain>
    </source>
</reference>
<feature type="transmembrane region" description="Helical" evidence="1">
    <location>
        <begin position="23"/>
        <end position="45"/>
    </location>
</feature>
<dbReference type="Proteomes" id="UP000238164">
    <property type="component" value="Chromosome 1"/>
</dbReference>
<evidence type="ECO:0000313" key="2">
    <source>
        <dbReference type="EMBL" id="SPD85456.1"/>
    </source>
</evidence>
<feature type="transmembrane region" description="Helical" evidence="1">
    <location>
        <begin position="119"/>
        <end position="140"/>
    </location>
</feature>
<evidence type="ECO:0000256" key="1">
    <source>
        <dbReference type="SAM" id="Phobius"/>
    </source>
</evidence>
<gene>
    <name evidence="2" type="ORF">MPLG2_0420</name>
</gene>
<accession>A0A2N9JDG6</accession>
<feature type="transmembrane region" description="Helical" evidence="1">
    <location>
        <begin position="88"/>
        <end position="113"/>
    </location>
</feature>
<feature type="transmembrane region" description="Helical" evidence="1">
    <location>
        <begin position="187"/>
        <end position="211"/>
    </location>
</feature>